<evidence type="ECO:0000256" key="1">
    <source>
        <dbReference type="SAM" id="MobiDB-lite"/>
    </source>
</evidence>
<gene>
    <name evidence="2" type="ORF">Nepgr_032905</name>
</gene>
<dbReference type="Proteomes" id="UP001279734">
    <property type="component" value="Unassembled WGS sequence"/>
</dbReference>
<organism evidence="2 3">
    <name type="scientific">Nepenthes gracilis</name>
    <name type="common">Slender pitcher plant</name>
    <dbReference type="NCBI Taxonomy" id="150966"/>
    <lineage>
        <taxon>Eukaryota</taxon>
        <taxon>Viridiplantae</taxon>
        <taxon>Streptophyta</taxon>
        <taxon>Embryophyta</taxon>
        <taxon>Tracheophyta</taxon>
        <taxon>Spermatophyta</taxon>
        <taxon>Magnoliopsida</taxon>
        <taxon>eudicotyledons</taxon>
        <taxon>Gunneridae</taxon>
        <taxon>Pentapetalae</taxon>
        <taxon>Caryophyllales</taxon>
        <taxon>Nepenthaceae</taxon>
        <taxon>Nepenthes</taxon>
    </lineage>
</organism>
<proteinExistence type="predicted"/>
<reference evidence="2" key="1">
    <citation type="submission" date="2023-05" db="EMBL/GenBank/DDBJ databases">
        <title>Nepenthes gracilis genome sequencing.</title>
        <authorList>
            <person name="Fukushima K."/>
        </authorList>
    </citation>
    <scope>NUCLEOTIDE SEQUENCE</scope>
    <source>
        <strain evidence="2">SING2019-196</strain>
    </source>
</reference>
<accession>A0AAD3Y655</accession>
<protein>
    <submittedName>
        <fullName evidence="2">Uncharacterized protein</fullName>
    </submittedName>
</protein>
<evidence type="ECO:0000313" key="3">
    <source>
        <dbReference type="Proteomes" id="UP001279734"/>
    </source>
</evidence>
<dbReference type="EMBL" id="BSYO01000039">
    <property type="protein sequence ID" value="GMH31062.1"/>
    <property type="molecule type" value="Genomic_DNA"/>
</dbReference>
<feature type="region of interest" description="Disordered" evidence="1">
    <location>
        <begin position="1"/>
        <end position="28"/>
    </location>
</feature>
<keyword evidence="3" id="KW-1185">Reference proteome</keyword>
<evidence type="ECO:0000313" key="2">
    <source>
        <dbReference type="EMBL" id="GMH31062.1"/>
    </source>
</evidence>
<comment type="caution">
    <text evidence="2">The sequence shown here is derived from an EMBL/GenBank/DDBJ whole genome shotgun (WGS) entry which is preliminary data.</text>
</comment>
<sequence>MRLGMPTSLLGRRQSAEEASSSGWPRRSLRAESDSLDFEDFNDVFGGPPRSVLSRMFSGVLSDSDYRYQEISWQPESPENRIRRRLTEFRIPSSRGLVQAGFYNDIFGSEDGERRSRSRSKSAAKSMQNPLPVLRSDELSPLRLAIGEDVNLSSFASNLRPISIPLGWDSSSMEAGRNHKKQGVAAAASLYGGNGFIEDEYLRRSNSKHQQRVPSPDTINLEEFSLRISMDDGHREVNSPHPAASMLCEETVAKASVHTAEEDKVASSYVVTENTSRQTEAEDIDEAIKWAKGKFNAWSSQLQFNLRQHISDQSAEMLGDLPFDSNTSK</sequence>
<feature type="region of interest" description="Disordered" evidence="1">
    <location>
        <begin position="109"/>
        <end position="130"/>
    </location>
</feature>
<dbReference type="AlphaFoldDB" id="A0AAD3Y655"/>
<name>A0AAD3Y655_NEPGR</name>